<evidence type="ECO:0000313" key="2">
    <source>
        <dbReference type="EMBL" id="TXC78613.1"/>
    </source>
</evidence>
<protein>
    <submittedName>
        <fullName evidence="2">DUF58 domain-containing protein</fullName>
    </submittedName>
</protein>
<dbReference type="InterPro" id="IPR002881">
    <property type="entry name" value="DUF58"/>
</dbReference>
<dbReference type="OrthoDB" id="9776116at2"/>
<name>A0A5C6UYQ2_9FLAO</name>
<dbReference type="EMBL" id="VORB01000006">
    <property type="protein sequence ID" value="TXC78613.1"/>
    <property type="molecule type" value="Genomic_DNA"/>
</dbReference>
<dbReference type="Pfam" id="PF01882">
    <property type="entry name" value="DUF58"/>
    <property type="match status" value="1"/>
</dbReference>
<keyword evidence="3" id="KW-1185">Reference proteome</keyword>
<evidence type="ECO:0000259" key="1">
    <source>
        <dbReference type="Pfam" id="PF01882"/>
    </source>
</evidence>
<proteinExistence type="predicted"/>
<dbReference type="RefSeq" id="WP_147014640.1">
    <property type="nucleotide sequence ID" value="NZ_VORB01000006.1"/>
</dbReference>
<gene>
    <name evidence="2" type="ORF">FRX97_07810</name>
</gene>
<feature type="domain" description="DUF58" evidence="1">
    <location>
        <begin position="44"/>
        <end position="266"/>
    </location>
</feature>
<dbReference type="SUPFAM" id="SSF53300">
    <property type="entry name" value="vWA-like"/>
    <property type="match status" value="1"/>
</dbReference>
<organism evidence="2 3">
    <name type="scientific">Luteibaculum oceani</name>
    <dbReference type="NCBI Taxonomy" id="1294296"/>
    <lineage>
        <taxon>Bacteria</taxon>
        <taxon>Pseudomonadati</taxon>
        <taxon>Bacteroidota</taxon>
        <taxon>Flavobacteriia</taxon>
        <taxon>Flavobacteriales</taxon>
        <taxon>Luteibaculaceae</taxon>
        <taxon>Luteibaculum</taxon>
    </lineage>
</organism>
<evidence type="ECO:0000313" key="3">
    <source>
        <dbReference type="Proteomes" id="UP000321168"/>
    </source>
</evidence>
<sequence>MGKIDREFVGSFKNLELLAKEVVQGFMTGLHKSPFRGFSVEFAEHRHYNRGESTRHIDWKLYGRTDKLFIKEYEEETNLRASFIIDASPSMFYPEKSEKQLSKFQYSIYGAAVLMELLQRQRDAFALNLFDRELYFDSEMKSTPAHKQFLFSQLESELNKTKEKQQGTDLVNILHQKAETLPARSLVVIFTDFFVGGWKEELWEAFRHLAHKNHDMVVFHVNDRRSEHDLELNTQWARIIDAETGEEIKLNPEQYQKSYREKISEQNLKIKTELLNLRTDYYVVDIQDDFENLMRAYLSRRKKILQSR</sequence>
<dbReference type="Proteomes" id="UP000321168">
    <property type="component" value="Unassembled WGS sequence"/>
</dbReference>
<accession>A0A5C6UYQ2</accession>
<comment type="caution">
    <text evidence="2">The sequence shown here is derived from an EMBL/GenBank/DDBJ whole genome shotgun (WGS) entry which is preliminary data.</text>
</comment>
<dbReference type="PANTHER" id="PTHR33608:SF7">
    <property type="entry name" value="DUF58 DOMAIN-CONTAINING PROTEIN"/>
    <property type="match status" value="1"/>
</dbReference>
<reference evidence="2 3" key="1">
    <citation type="submission" date="2019-08" db="EMBL/GenBank/DDBJ databases">
        <title>Genome of Luteibaculum oceani JCM 18817.</title>
        <authorList>
            <person name="Bowman J.P."/>
        </authorList>
    </citation>
    <scope>NUCLEOTIDE SEQUENCE [LARGE SCALE GENOMIC DNA]</scope>
    <source>
        <strain evidence="2 3">JCM 18817</strain>
    </source>
</reference>
<dbReference type="InterPro" id="IPR036465">
    <property type="entry name" value="vWFA_dom_sf"/>
</dbReference>
<dbReference type="PANTHER" id="PTHR33608">
    <property type="entry name" value="BLL2464 PROTEIN"/>
    <property type="match status" value="1"/>
</dbReference>
<dbReference type="AlphaFoldDB" id="A0A5C6UYQ2"/>